<feature type="transmembrane region" description="Helical" evidence="1">
    <location>
        <begin position="20"/>
        <end position="44"/>
    </location>
</feature>
<dbReference type="InterPro" id="IPR057182">
    <property type="entry name" value="DUF7860"/>
</dbReference>
<evidence type="ECO:0000313" key="2">
    <source>
        <dbReference type="EMBL" id="GAA0667806.1"/>
    </source>
</evidence>
<keyword evidence="1" id="KW-0812">Transmembrane</keyword>
<evidence type="ECO:0000256" key="1">
    <source>
        <dbReference type="SAM" id="Phobius"/>
    </source>
</evidence>
<feature type="transmembrane region" description="Helical" evidence="1">
    <location>
        <begin position="56"/>
        <end position="78"/>
    </location>
</feature>
<organism evidence="2 3">
    <name type="scientific">Natronoarchaeum mannanilyticum</name>
    <dbReference type="NCBI Taxonomy" id="926360"/>
    <lineage>
        <taxon>Archaea</taxon>
        <taxon>Methanobacteriati</taxon>
        <taxon>Methanobacteriota</taxon>
        <taxon>Stenosarchaea group</taxon>
        <taxon>Halobacteria</taxon>
        <taxon>Halobacteriales</taxon>
        <taxon>Natronoarchaeaceae</taxon>
    </lineage>
</organism>
<reference evidence="2 3" key="1">
    <citation type="journal article" date="2019" name="Int. J. Syst. Evol. Microbiol.">
        <title>The Global Catalogue of Microorganisms (GCM) 10K type strain sequencing project: providing services to taxonomists for standard genome sequencing and annotation.</title>
        <authorList>
            <consortium name="The Broad Institute Genomics Platform"/>
            <consortium name="The Broad Institute Genome Sequencing Center for Infectious Disease"/>
            <person name="Wu L."/>
            <person name="Ma J."/>
        </authorList>
    </citation>
    <scope>NUCLEOTIDE SEQUENCE [LARGE SCALE GENOMIC DNA]</scope>
    <source>
        <strain evidence="2 3">JCM 16328</strain>
    </source>
</reference>
<dbReference type="Pfam" id="PF25259">
    <property type="entry name" value="DUF7860"/>
    <property type="match status" value="1"/>
</dbReference>
<protein>
    <recommendedName>
        <fullName evidence="4">Major intrinsic protein</fullName>
    </recommendedName>
</protein>
<keyword evidence="3" id="KW-1185">Reference proteome</keyword>
<dbReference type="RefSeq" id="WP_343772989.1">
    <property type="nucleotide sequence ID" value="NZ_BAAADV010000001.1"/>
</dbReference>
<evidence type="ECO:0000313" key="3">
    <source>
        <dbReference type="Proteomes" id="UP001500420"/>
    </source>
</evidence>
<accession>A0AAV3T737</accession>
<sequence>MAHVSGRYGDLDYPTLAKYGFLAGAALFLGGALGEAILSTGVAAGHPGGIDTLLTGAEIIGVVLGLFAPLVFGIVMPLTE</sequence>
<dbReference type="Proteomes" id="UP001500420">
    <property type="component" value="Unassembled WGS sequence"/>
</dbReference>
<name>A0AAV3T737_9EURY</name>
<keyword evidence="1" id="KW-1133">Transmembrane helix</keyword>
<keyword evidence="1" id="KW-0472">Membrane</keyword>
<dbReference type="AlphaFoldDB" id="A0AAV3T737"/>
<evidence type="ECO:0008006" key="4">
    <source>
        <dbReference type="Google" id="ProtNLM"/>
    </source>
</evidence>
<proteinExistence type="predicted"/>
<comment type="caution">
    <text evidence="2">The sequence shown here is derived from an EMBL/GenBank/DDBJ whole genome shotgun (WGS) entry which is preliminary data.</text>
</comment>
<gene>
    <name evidence="2" type="ORF">GCM10009020_11820</name>
</gene>
<dbReference type="EMBL" id="BAAADV010000001">
    <property type="protein sequence ID" value="GAA0667806.1"/>
    <property type="molecule type" value="Genomic_DNA"/>
</dbReference>